<dbReference type="AlphaFoldDB" id="A0A382YFH8"/>
<feature type="compositionally biased region" description="Polar residues" evidence="1">
    <location>
        <begin position="26"/>
        <end position="36"/>
    </location>
</feature>
<evidence type="ECO:0000256" key="1">
    <source>
        <dbReference type="SAM" id="MobiDB-lite"/>
    </source>
</evidence>
<accession>A0A382YFH8</accession>
<protein>
    <submittedName>
        <fullName evidence="2">Uncharacterized protein</fullName>
    </submittedName>
</protein>
<feature type="region of interest" description="Disordered" evidence="1">
    <location>
        <begin position="1"/>
        <end position="46"/>
    </location>
</feature>
<feature type="compositionally biased region" description="Basic and acidic residues" evidence="1">
    <location>
        <begin position="1"/>
        <end position="18"/>
    </location>
</feature>
<feature type="non-terminal residue" evidence="2">
    <location>
        <position position="46"/>
    </location>
</feature>
<gene>
    <name evidence="2" type="ORF">METZ01_LOCUS434449</name>
</gene>
<dbReference type="EMBL" id="UINC01175130">
    <property type="protein sequence ID" value="SVD81595.1"/>
    <property type="molecule type" value="Genomic_DNA"/>
</dbReference>
<evidence type="ECO:0000313" key="2">
    <source>
        <dbReference type="EMBL" id="SVD81595.1"/>
    </source>
</evidence>
<sequence length="46" mass="5138">SDHAEKHREQSYVLHLEESPEPAGTSGDQEVRSNPAQARRLPRTAV</sequence>
<name>A0A382YFH8_9ZZZZ</name>
<feature type="non-terminal residue" evidence="2">
    <location>
        <position position="1"/>
    </location>
</feature>
<organism evidence="2">
    <name type="scientific">marine metagenome</name>
    <dbReference type="NCBI Taxonomy" id="408172"/>
    <lineage>
        <taxon>unclassified sequences</taxon>
        <taxon>metagenomes</taxon>
        <taxon>ecological metagenomes</taxon>
    </lineage>
</organism>
<proteinExistence type="predicted"/>
<reference evidence="2" key="1">
    <citation type="submission" date="2018-05" db="EMBL/GenBank/DDBJ databases">
        <authorList>
            <person name="Lanie J.A."/>
            <person name="Ng W.-L."/>
            <person name="Kazmierczak K.M."/>
            <person name="Andrzejewski T.M."/>
            <person name="Davidsen T.M."/>
            <person name="Wayne K.J."/>
            <person name="Tettelin H."/>
            <person name="Glass J.I."/>
            <person name="Rusch D."/>
            <person name="Podicherti R."/>
            <person name="Tsui H.-C.T."/>
            <person name="Winkler M.E."/>
        </authorList>
    </citation>
    <scope>NUCLEOTIDE SEQUENCE</scope>
</reference>